<evidence type="ECO:0000313" key="2">
    <source>
        <dbReference type="Proteomes" id="UP001164250"/>
    </source>
</evidence>
<reference evidence="2" key="1">
    <citation type="journal article" date="2023" name="G3 (Bethesda)">
        <title>Genome assembly and association tests identify interacting loci associated with vigor, precocity, and sex in interspecific pistachio rootstocks.</title>
        <authorList>
            <person name="Palmer W."/>
            <person name="Jacygrad E."/>
            <person name="Sagayaradj S."/>
            <person name="Cavanaugh K."/>
            <person name="Han R."/>
            <person name="Bertier L."/>
            <person name="Beede B."/>
            <person name="Kafkas S."/>
            <person name="Golino D."/>
            <person name="Preece J."/>
            <person name="Michelmore R."/>
        </authorList>
    </citation>
    <scope>NUCLEOTIDE SEQUENCE [LARGE SCALE GENOMIC DNA]</scope>
</reference>
<name>A0ACC1BTV8_9ROSI</name>
<sequence>MMLGNNEQQQQLENGSSGMNVEGGGGGDGGVQLKKGPWTATEDSLPSLSTQLIQLPTPPTPVTTTTIAYHNHPYPPPCYSRSQTPNPLSPTPPQLSPSLQSSTFPTLSLFDSTNGHHSNHPNSNANMNNPFNMPRTPPILQNPIRFKRIHPDSNNINNNPCNNNQNMENIHNNMNMSYQNNNFSLPFSPQFLRNSSSPMLIPQSTNSNNNNINSNNHNNPFSNNSKLLSHPSFSSIPVNFNAQNSSMYRSPVEKDGFLSNDSGSFSLKPELPSSQALSQHNGNGEMNFDNEKLSVSSSGSGLLEDLLEEAQAMASNYGDGSRRLSGVGSIEDENKREFGGFNQWSDSNSLNLSSGMKAKEENEPGQMNTHEDLSKFLNVIPSMQVPEWYNDCGEASNCQSSVVTDDNIGLEMQQIASLFRGDSNTGHVRSNQGSCSFDNFPGIC</sequence>
<evidence type="ECO:0000313" key="1">
    <source>
        <dbReference type="EMBL" id="KAJ0102653.1"/>
    </source>
</evidence>
<dbReference type="Proteomes" id="UP001164250">
    <property type="component" value="Chromosome 3"/>
</dbReference>
<gene>
    <name evidence="1" type="ORF">Patl1_04171</name>
</gene>
<proteinExistence type="predicted"/>
<dbReference type="EMBL" id="CM047899">
    <property type="protein sequence ID" value="KAJ0102653.1"/>
    <property type="molecule type" value="Genomic_DNA"/>
</dbReference>
<keyword evidence="2" id="KW-1185">Reference proteome</keyword>
<accession>A0ACC1BTV8</accession>
<organism evidence="1 2">
    <name type="scientific">Pistacia atlantica</name>
    <dbReference type="NCBI Taxonomy" id="434234"/>
    <lineage>
        <taxon>Eukaryota</taxon>
        <taxon>Viridiplantae</taxon>
        <taxon>Streptophyta</taxon>
        <taxon>Embryophyta</taxon>
        <taxon>Tracheophyta</taxon>
        <taxon>Spermatophyta</taxon>
        <taxon>Magnoliopsida</taxon>
        <taxon>eudicotyledons</taxon>
        <taxon>Gunneridae</taxon>
        <taxon>Pentapetalae</taxon>
        <taxon>rosids</taxon>
        <taxon>malvids</taxon>
        <taxon>Sapindales</taxon>
        <taxon>Anacardiaceae</taxon>
        <taxon>Pistacia</taxon>
    </lineage>
</organism>
<protein>
    <submittedName>
        <fullName evidence="1">Uncharacterized protein</fullName>
    </submittedName>
</protein>
<comment type="caution">
    <text evidence="1">The sequence shown here is derived from an EMBL/GenBank/DDBJ whole genome shotgun (WGS) entry which is preliminary data.</text>
</comment>